<evidence type="ECO:0000256" key="2">
    <source>
        <dbReference type="ARBA" id="ARBA00022448"/>
    </source>
</evidence>
<name>A0A1M4MVE6_9RHOB</name>
<reference evidence="10" key="1">
    <citation type="submission" date="2016-09" db="EMBL/GenBank/DDBJ databases">
        <authorList>
            <person name="Wibberg D."/>
        </authorList>
    </citation>
    <scope>NUCLEOTIDE SEQUENCE [LARGE SCALE GENOMIC DNA]</scope>
</reference>
<dbReference type="InterPro" id="IPR035906">
    <property type="entry name" value="MetI-like_sf"/>
</dbReference>
<organism evidence="9 10">
    <name type="scientific">Donghicola eburneus</name>
    <dbReference type="NCBI Taxonomy" id="393278"/>
    <lineage>
        <taxon>Bacteria</taxon>
        <taxon>Pseudomonadati</taxon>
        <taxon>Pseudomonadota</taxon>
        <taxon>Alphaproteobacteria</taxon>
        <taxon>Rhodobacterales</taxon>
        <taxon>Roseobacteraceae</taxon>
        <taxon>Donghicola</taxon>
    </lineage>
</organism>
<dbReference type="GO" id="GO:0055085">
    <property type="term" value="P:transmembrane transport"/>
    <property type="evidence" value="ECO:0007669"/>
    <property type="project" value="InterPro"/>
</dbReference>
<dbReference type="PROSITE" id="PS50928">
    <property type="entry name" value="ABC_TM1"/>
    <property type="match status" value="1"/>
</dbReference>
<evidence type="ECO:0000256" key="3">
    <source>
        <dbReference type="ARBA" id="ARBA00022475"/>
    </source>
</evidence>
<feature type="transmembrane region" description="Helical" evidence="7">
    <location>
        <begin position="65"/>
        <end position="94"/>
    </location>
</feature>
<protein>
    <submittedName>
        <fullName evidence="9">Putative membrane protein</fullName>
    </submittedName>
</protein>
<dbReference type="GO" id="GO:0005886">
    <property type="term" value="C:plasma membrane"/>
    <property type="evidence" value="ECO:0007669"/>
    <property type="project" value="UniProtKB-SubCell"/>
</dbReference>
<feature type="transmembrane region" description="Helical" evidence="7">
    <location>
        <begin position="201"/>
        <end position="222"/>
    </location>
</feature>
<dbReference type="EMBL" id="FMJB01000019">
    <property type="protein sequence ID" value="SCM66310.1"/>
    <property type="molecule type" value="Genomic_DNA"/>
</dbReference>
<accession>A0A1M4MVE6</accession>
<dbReference type="PANTHER" id="PTHR30193">
    <property type="entry name" value="ABC TRANSPORTER PERMEASE PROTEIN"/>
    <property type="match status" value="1"/>
</dbReference>
<proteinExistence type="inferred from homology"/>
<dbReference type="Proteomes" id="UP000184085">
    <property type="component" value="Unassembled WGS sequence"/>
</dbReference>
<dbReference type="CDD" id="cd06261">
    <property type="entry name" value="TM_PBP2"/>
    <property type="match status" value="1"/>
</dbReference>
<evidence type="ECO:0000256" key="5">
    <source>
        <dbReference type="ARBA" id="ARBA00022989"/>
    </source>
</evidence>
<keyword evidence="10" id="KW-1185">Reference proteome</keyword>
<evidence type="ECO:0000256" key="1">
    <source>
        <dbReference type="ARBA" id="ARBA00004651"/>
    </source>
</evidence>
<feature type="transmembrane region" description="Helical" evidence="7">
    <location>
        <begin position="263"/>
        <end position="284"/>
    </location>
</feature>
<evidence type="ECO:0000256" key="6">
    <source>
        <dbReference type="ARBA" id="ARBA00023136"/>
    </source>
</evidence>
<dbReference type="Gene3D" id="1.10.3720.10">
    <property type="entry name" value="MetI-like"/>
    <property type="match status" value="1"/>
</dbReference>
<feature type="transmembrane region" description="Helical" evidence="7">
    <location>
        <begin position="106"/>
        <end position="126"/>
    </location>
</feature>
<dbReference type="InterPro" id="IPR000515">
    <property type="entry name" value="MetI-like"/>
</dbReference>
<keyword evidence="2 7" id="KW-0813">Transport</keyword>
<comment type="similarity">
    <text evidence="7">Belongs to the binding-protein-dependent transport system permease family.</text>
</comment>
<dbReference type="Pfam" id="PF00528">
    <property type="entry name" value="BPD_transp_1"/>
    <property type="match status" value="1"/>
</dbReference>
<gene>
    <name evidence="9" type="ORF">KARMA_0484</name>
</gene>
<evidence type="ECO:0000256" key="7">
    <source>
        <dbReference type="RuleBase" id="RU363032"/>
    </source>
</evidence>
<evidence type="ECO:0000259" key="8">
    <source>
        <dbReference type="PROSITE" id="PS50928"/>
    </source>
</evidence>
<evidence type="ECO:0000313" key="10">
    <source>
        <dbReference type="Proteomes" id="UP000184085"/>
    </source>
</evidence>
<keyword evidence="5 7" id="KW-1133">Transmembrane helix</keyword>
<dbReference type="InterPro" id="IPR051393">
    <property type="entry name" value="ABC_transporter_permease"/>
</dbReference>
<sequence>MTRWFQRQMFRPTFTVVAFFAVIAIFFYGSIGWTFLMSLTKSSLMPRYDFVGFEKYADLMDNKRWIVSCINMVVFGALFIVGSLLLGSILAIFIDRGIRFEGVFGTIFLYPLAISLIVTGLGWRWLLDPTLGIQAMVRDMGWENFAFDWITEPDRAIYTLVIASVWRSAGLVMIIVLAGLRSVDGDLWKAIRMEKIPQWRAYVQVIFPGMRPVFASCIVLLMSEVIRGYDLIVAMTNGGPGISTEMPAKFAVDFFFSRMNLSLASAASILMLLLSLLMLAPYLYSEFRRRD</sequence>
<keyword evidence="3" id="KW-1003">Cell membrane</keyword>
<dbReference type="AlphaFoldDB" id="A0A1M4MVE6"/>
<feature type="transmembrane region" description="Helical" evidence="7">
    <location>
        <begin position="12"/>
        <end position="36"/>
    </location>
</feature>
<dbReference type="SUPFAM" id="SSF161098">
    <property type="entry name" value="MetI-like"/>
    <property type="match status" value="1"/>
</dbReference>
<feature type="transmembrane region" description="Helical" evidence="7">
    <location>
        <begin position="156"/>
        <end position="180"/>
    </location>
</feature>
<evidence type="ECO:0000256" key="4">
    <source>
        <dbReference type="ARBA" id="ARBA00022692"/>
    </source>
</evidence>
<dbReference type="RefSeq" id="WP_220387677.1">
    <property type="nucleotide sequence ID" value="NZ_FMJB01000019.1"/>
</dbReference>
<comment type="subcellular location">
    <subcellularLocation>
        <location evidence="1 7">Cell membrane</location>
        <topology evidence="1 7">Multi-pass membrane protein</topology>
    </subcellularLocation>
</comment>
<dbReference type="PANTHER" id="PTHR30193:SF42">
    <property type="entry name" value="ABC TRANSPORTER PERMEASE PROTEIN"/>
    <property type="match status" value="1"/>
</dbReference>
<keyword evidence="6 7" id="KW-0472">Membrane</keyword>
<feature type="domain" description="ABC transmembrane type-1" evidence="8">
    <location>
        <begin position="69"/>
        <end position="282"/>
    </location>
</feature>
<keyword evidence="4 7" id="KW-0812">Transmembrane</keyword>
<evidence type="ECO:0000313" key="9">
    <source>
        <dbReference type="EMBL" id="SCM66310.1"/>
    </source>
</evidence>